<dbReference type="OrthoDB" id="10355492at2759"/>
<sequence>MFREICIVCSINIFKRNISNHSERDMAIQSIFDARNEEVEAMAISGHNSSAGYDNEVQHDNEIQCNDNMQYGEIVLFGFSKTSELLENKNKRPLQETSTNKNIDINNNKKKKRKKIIINKYYYNNCSIYNN</sequence>
<dbReference type="AlphaFoldDB" id="A0A915ZF09"/>
<name>A0A915ZF09_9GLOM</name>
<evidence type="ECO:0000313" key="2">
    <source>
        <dbReference type="Proteomes" id="UP000684084"/>
    </source>
</evidence>
<reference evidence="1" key="1">
    <citation type="submission" date="2020-05" db="EMBL/GenBank/DDBJ databases">
        <authorList>
            <person name="Rincon C."/>
            <person name="Sanders R I."/>
            <person name="Robbins C."/>
            <person name="Chaturvedi A."/>
        </authorList>
    </citation>
    <scope>NUCLEOTIDE SEQUENCE</scope>
    <source>
        <strain evidence="1">CHB12</strain>
    </source>
</reference>
<accession>A0A915ZF09</accession>
<proteinExistence type="predicted"/>
<organism evidence="1 2">
    <name type="scientific">Rhizophagus irregularis</name>
    <dbReference type="NCBI Taxonomy" id="588596"/>
    <lineage>
        <taxon>Eukaryota</taxon>
        <taxon>Fungi</taxon>
        <taxon>Fungi incertae sedis</taxon>
        <taxon>Mucoromycota</taxon>
        <taxon>Glomeromycotina</taxon>
        <taxon>Glomeromycetes</taxon>
        <taxon>Glomerales</taxon>
        <taxon>Glomeraceae</taxon>
        <taxon>Rhizophagus</taxon>
    </lineage>
</organism>
<evidence type="ECO:0000313" key="1">
    <source>
        <dbReference type="EMBL" id="CAB5374437.1"/>
    </source>
</evidence>
<protein>
    <submittedName>
        <fullName evidence="1">Uncharacterized protein</fullName>
    </submittedName>
</protein>
<comment type="caution">
    <text evidence="1">The sequence shown here is derived from an EMBL/GenBank/DDBJ whole genome shotgun (WGS) entry which is preliminary data.</text>
</comment>
<dbReference type="Proteomes" id="UP000684084">
    <property type="component" value="Unassembled WGS sequence"/>
</dbReference>
<dbReference type="EMBL" id="CAGKOT010000033">
    <property type="protein sequence ID" value="CAB5374437.1"/>
    <property type="molecule type" value="Genomic_DNA"/>
</dbReference>
<gene>
    <name evidence="1" type="ORF">CHRIB12_LOCUS14431</name>
</gene>